<sequence>MAMVDPSFKNGQKLTDLAVVSKYALDPVVICRSAGLHRVSELGRGCTRDISWLFSLPEQCLDHFLASKEGERFLGQLRADLQRPLKVWLGGGTRAEAERFSRMLGTGRILDTAQYPEGRDYPQRLVGAILACEQEEDTKIPWLLDPEDLVEALIERWEDLSVHSRQRIRRAFLGIDATHLPPKIASGLNACGIIQTRRSPLVKWLTDPKVLAYLVVITYSSLRVLPVSLVKEFHGSLLVLWTMDIVTAIPYTWGVLAMFTAKRQLVRIIGTFTTAITFAAPYVYFAMTGKDYPTYVIVIVILFIISGFFVEGSKYLRERYLVNFLQKPQETGTN</sequence>
<accession>A0AAJ1BB94</accession>
<comment type="caution">
    <text evidence="2">The sequence shown here is derived from an EMBL/GenBank/DDBJ whole genome shotgun (WGS) entry which is preliminary data.</text>
</comment>
<evidence type="ECO:0000313" key="3">
    <source>
        <dbReference type="Proteomes" id="UP001200537"/>
    </source>
</evidence>
<proteinExistence type="predicted"/>
<evidence type="ECO:0000313" key="2">
    <source>
        <dbReference type="EMBL" id="MCG4616880.1"/>
    </source>
</evidence>
<gene>
    <name evidence="2" type="ORF">L0M99_00010</name>
</gene>
<feature type="transmembrane region" description="Helical" evidence="1">
    <location>
        <begin position="235"/>
        <end position="253"/>
    </location>
</feature>
<feature type="transmembrane region" description="Helical" evidence="1">
    <location>
        <begin position="292"/>
        <end position="310"/>
    </location>
</feature>
<keyword evidence="1" id="KW-0812">Transmembrane</keyword>
<feature type="transmembrane region" description="Helical" evidence="1">
    <location>
        <begin position="265"/>
        <end position="286"/>
    </location>
</feature>
<protein>
    <submittedName>
        <fullName evidence="2">Uncharacterized protein</fullName>
    </submittedName>
</protein>
<name>A0AAJ1BB94_9ACTO</name>
<feature type="transmembrane region" description="Helical" evidence="1">
    <location>
        <begin position="210"/>
        <end position="229"/>
    </location>
</feature>
<reference evidence="2" key="1">
    <citation type="submission" date="2022-01" db="EMBL/GenBank/DDBJ databases">
        <title>Collection of gut derived symbiotic bacterial strains cultured from healthy donors.</title>
        <authorList>
            <person name="Lin H."/>
            <person name="Kohout C."/>
            <person name="Waligurski E."/>
            <person name="Pamer E.G."/>
        </authorList>
    </citation>
    <scope>NUCLEOTIDE SEQUENCE</scope>
    <source>
        <strain evidence="2">DFI.7.46</strain>
    </source>
</reference>
<keyword evidence="1" id="KW-0472">Membrane</keyword>
<dbReference type="EMBL" id="JAKNHJ010000001">
    <property type="protein sequence ID" value="MCG4616880.1"/>
    <property type="molecule type" value="Genomic_DNA"/>
</dbReference>
<keyword evidence="1" id="KW-1133">Transmembrane helix</keyword>
<organism evidence="2 3">
    <name type="scientific">Varibaculum cambriense</name>
    <dbReference type="NCBI Taxonomy" id="184870"/>
    <lineage>
        <taxon>Bacteria</taxon>
        <taxon>Bacillati</taxon>
        <taxon>Actinomycetota</taxon>
        <taxon>Actinomycetes</taxon>
        <taxon>Actinomycetales</taxon>
        <taxon>Actinomycetaceae</taxon>
        <taxon>Varibaculum</taxon>
    </lineage>
</organism>
<evidence type="ECO:0000256" key="1">
    <source>
        <dbReference type="SAM" id="Phobius"/>
    </source>
</evidence>
<dbReference type="AlphaFoldDB" id="A0AAJ1BB94"/>
<dbReference type="RefSeq" id="WP_238127339.1">
    <property type="nucleotide sequence ID" value="NZ_JAKNHJ010000001.1"/>
</dbReference>
<dbReference type="Proteomes" id="UP001200537">
    <property type="component" value="Unassembled WGS sequence"/>
</dbReference>